<keyword evidence="1" id="KW-1133">Transmembrane helix</keyword>
<evidence type="ECO:0008006" key="4">
    <source>
        <dbReference type="Google" id="ProtNLM"/>
    </source>
</evidence>
<dbReference type="OrthoDB" id="9803411at2"/>
<dbReference type="KEGG" id="nft:FBF37_00500"/>
<dbReference type="Pfam" id="PF13624">
    <property type="entry name" value="SurA_N_3"/>
    <property type="match status" value="1"/>
</dbReference>
<dbReference type="Proteomes" id="UP000310639">
    <property type="component" value="Chromosome"/>
</dbReference>
<dbReference type="AlphaFoldDB" id="A0A4P9A2G8"/>
<keyword evidence="3" id="KW-1185">Reference proteome</keyword>
<keyword evidence="1" id="KW-0812">Transmembrane</keyword>
<evidence type="ECO:0000313" key="2">
    <source>
        <dbReference type="EMBL" id="QCT41964.1"/>
    </source>
</evidence>
<dbReference type="EMBL" id="CP040004">
    <property type="protein sequence ID" value="QCT41964.1"/>
    <property type="molecule type" value="Genomic_DNA"/>
</dbReference>
<dbReference type="Gene3D" id="1.10.4030.10">
    <property type="entry name" value="Porin chaperone SurA, peptide-binding domain"/>
    <property type="match status" value="1"/>
</dbReference>
<proteinExistence type="predicted"/>
<gene>
    <name evidence="2" type="ORF">FBF37_00500</name>
</gene>
<name>A0A4P9A2G8_9BACT</name>
<dbReference type="SUPFAM" id="SSF109998">
    <property type="entry name" value="Triger factor/SurA peptide-binding domain-like"/>
    <property type="match status" value="1"/>
</dbReference>
<protein>
    <recommendedName>
        <fullName evidence="4">PpiC domain-containing protein</fullName>
    </recommendedName>
</protein>
<organism evidence="2 3">
    <name type="scientific">Candidatus Nanosynbacter featherlites</name>
    <dbReference type="NCBI Taxonomy" id="2572088"/>
    <lineage>
        <taxon>Bacteria</taxon>
        <taxon>Candidatus Saccharimonadota</taxon>
        <taxon>Candidatus Saccharimonadia</taxon>
        <taxon>Candidatus Nanosynbacterales</taxon>
        <taxon>Candidatus Nanosynbacteraceae</taxon>
        <taxon>Candidatus Nanosynbacter</taxon>
    </lineage>
</organism>
<dbReference type="InterPro" id="IPR027304">
    <property type="entry name" value="Trigger_fact/SurA_dom_sf"/>
</dbReference>
<keyword evidence="1" id="KW-0472">Membrane</keyword>
<reference evidence="2 3" key="1">
    <citation type="submission" date="2019-04" db="EMBL/GenBank/DDBJ databases">
        <title>Saccharibacteria TM7 genomes.</title>
        <authorList>
            <person name="Bor B."/>
            <person name="He X."/>
            <person name="Chen T."/>
            <person name="Dewhirst F.E."/>
        </authorList>
    </citation>
    <scope>NUCLEOTIDE SEQUENCE [LARGE SCALE GENOMIC DNA]</scope>
    <source>
        <strain evidence="2 3">BB001</strain>
    </source>
</reference>
<feature type="transmembrane region" description="Helical" evidence="1">
    <location>
        <begin position="55"/>
        <end position="81"/>
    </location>
</feature>
<evidence type="ECO:0000256" key="1">
    <source>
        <dbReference type="SAM" id="Phobius"/>
    </source>
</evidence>
<accession>A0A4P9A2G8</accession>
<sequence length="333" mass="37263">MKGIIMIKRALKRKSEKAKKVPTRITNDTVAEHREKILAGGRKHKYPIQYTRHRLVWNAIFIGLGTAILMTVFVWVQLYVWRDTGDVAYRITRTLPLPVASIEGATVRYSDYLRYYRSTLASLESVNRLGGDDKVKFQRQQSMDLVVKITYAKKLAQEKGITVSDSEIDTALQRHKRGLSDASYDAAVRKTLGLSLAEMKENLRDSLITSKVSFAIDDKATNLVSTIDGAIKSGKSLADIATEHGQSVQYVADISVGKDNADGITEQALKIEPGTTSEAKQTVSGDGYYFIRVDERTDSSVKYSYIHVPLTVFKAKVDSFKSEKKATYYISLD</sequence>
<evidence type="ECO:0000313" key="3">
    <source>
        <dbReference type="Proteomes" id="UP000310639"/>
    </source>
</evidence>